<accession>A0ABN1E0J5</accession>
<reference evidence="1 2" key="1">
    <citation type="journal article" date="2019" name="Int. J. Syst. Evol. Microbiol.">
        <title>The Global Catalogue of Microorganisms (GCM) 10K type strain sequencing project: providing services to taxonomists for standard genome sequencing and annotation.</title>
        <authorList>
            <consortium name="The Broad Institute Genomics Platform"/>
            <consortium name="The Broad Institute Genome Sequencing Center for Infectious Disease"/>
            <person name="Wu L."/>
            <person name="Ma J."/>
        </authorList>
    </citation>
    <scope>NUCLEOTIDE SEQUENCE [LARGE SCALE GENOMIC DNA]</scope>
    <source>
        <strain evidence="1 2">JCM 10303</strain>
    </source>
</reference>
<gene>
    <name evidence="1" type="ORF">GCM10009533_62530</name>
</gene>
<evidence type="ECO:0000313" key="2">
    <source>
        <dbReference type="Proteomes" id="UP001500729"/>
    </source>
</evidence>
<name>A0ABN1E0J5_SACER</name>
<protein>
    <recommendedName>
        <fullName evidence="3">Immunity protein 35 of polymorphic toxin system</fullName>
    </recommendedName>
</protein>
<sequence>MLAVNRSELVARLRRLGLDGAEYVVPGYHDLPGSPEEYYYLRPGGGGWEVGVHERGRDRPSATFATEDEACGYLHGLLADRAGRAEQTHPMSADELRVRSEEAQRTAWRQYRQS</sequence>
<proteinExistence type="predicted"/>
<keyword evidence="2" id="KW-1185">Reference proteome</keyword>
<evidence type="ECO:0008006" key="3">
    <source>
        <dbReference type="Google" id="ProtNLM"/>
    </source>
</evidence>
<comment type="caution">
    <text evidence="1">The sequence shown here is derived from an EMBL/GenBank/DDBJ whole genome shotgun (WGS) entry which is preliminary data.</text>
</comment>
<evidence type="ECO:0000313" key="1">
    <source>
        <dbReference type="EMBL" id="GAA0556278.1"/>
    </source>
</evidence>
<dbReference type="Proteomes" id="UP001500729">
    <property type="component" value="Unassembled WGS sequence"/>
</dbReference>
<organism evidence="1 2">
    <name type="scientific">Saccharopolyspora erythraea</name>
    <name type="common">Streptomyces erythraeus</name>
    <dbReference type="NCBI Taxonomy" id="1836"/>
    <lineage>
        <taxon>Bacteria</taxon>
        <taxon>Bacillati</taxon>
        <taxon>Actinomycetota</taxon>
        <taxon>Actinomycetes</taxon>
        <taxon>Pseudonocardiales</taxon>
        <taxon>Pseudonocardiaceae</taxon>
        <taxon>Saccharopolyspora</taxon>
    </lineage>
</organism>
<dbReference type="EMBL" id="BAAAGS010000070">
    <property type="protein sequence ID" value="GAA0556278.1"/>
    <property type="molecule type" value="Genomic_DNA"/>
</dbReference>